<dbReference type="eggNOG" id="ENOG502ZCI0">
    <property type="taxonomic scope" value="Bacteria"/>
</dbReference>
<dbReference type="AlphaFoldDB" id="A0A087ARP1"/>
<protein>
    <submittedName>
        <fullName evidence="1">Uncharacterized protein</fullName>
    </submittedName>
</protein>
<dbReference type="STRING" id="1688.BCUN_1984"/>
<organism evidence="1 2">
    <name type="scientific">Bifidobacterium cuniculi</name>
    <dbReference type="NCBI Taxonomy" id="1688"/>
    <lineage>
        <taxon>Bacteria</taxon>
        <taxon>Bacillati</taxon>
        <taxon>Actinomycetota</taxon>
        <taxon>Actinomycetes</taxon>
        <taxon>Bifidobacteriales</taxon>
        <taxon>Bifidobacteriaceae</taxon>
        <taxon>Bifidobacterium</taxon>
    </lineage>
</organism>
<gene>
    <name evidence="1" type="ORF">BCUN_1984</name>
</gene>
<dbReference type="OrthoDB" id="3239557at2"/>
<keyword evidence="2" id="KW-1185">Reference proteome</keyword>
<sequence length="147" mass="16314">MSILQGFEAVNPVGPTGKSVLTVTPRYIRFNKNSVLELDSPRYVQLLTNPQTKQIAIKVCNVNDPNAVQFVNPKKHTASVTLTSPVVLGAVLQFFEFPEVADDQVAYAQLHGVPYPDDQTIIYDVDDCVQGVMRKRGRKKASYYAAQ</sequence>
<reference evidence="1 2" key="1">
    <citation type="submission" date="2014-03" db="EMBL/GenBank/DDBJ databases">
        <title>Genomics of Bifidobacteria.</title>
        <authorList>
            <person name="Ventura M."/>
            <person name="Milani C."/>
            <person name="Lugli G.A."/>
        </authorList>
    </citation>
    <scope>NUCLEOTIDE SEQUENCE [LARGE SCALE GENOMIC DNA]</scope>
    <source>
        <strain evidence="1 2">LMG 10738</strain>
    </source>
</reference>
<proteinExistence type="predicted"/>
<comment type="caution">
    <text evidence="1">The sequence shown here is derived from an EMBL/GenBank/DDBJ whole genome shotgun (WGS) entry which is preliminary data.</text>
</comment>
<accession>A0A087ARP1</accession>
<name>A0A087ARP1_9BIFI</name>
<dbReference type="Proteomes" id="UP000029067">
    <property type="component" value="Unassembled WGS sequence"/>
</dbReference>
<evidence type="ECO:0000313" key="1">
    <source>
        <dbReference type="EMBL" id="KFI61441.1"/>
    </source>
</evidence>
<dbReference type="EMBL" id="JGYV01000016">
    <property type="protein sequence ID" value="KFI61441.1"/>
    <property type="molecule type" value="Genomic_DNA"/>
</dbReference>
<evidence type="ECO:0000313" key="2">
    <source>
        <dbReference type="Proteomes" id="UP000029067"/>
    </source>
</evidence>
<dbReference type="RefSeq" id="WP_033517988.1">
    <property type="nucleotide sequence ID" value="NZ_JGYV01000016.1"/>
</dbReference>